<dbReference type="EMBL" id="GBRH01262986">
    <property type="protein sequence ID" value="JAD34909.1"/>
    <property type="molecule type" value="Transcribed_RNA"/>
</dbReference>
<name>A0A0A8Z673_ARUDO</name>
<protein>
    <submittedName>
        <fullName evidence="1">Uncharacterized protein</fullName>
    </submittedName>
</protein>
<evidence type="ECO:0000313" key="1">
    <source>
        <dbReference type="EMBL" id="JAD34909.1"/>
    </source>
</evidence>
<dbReference type="AlphaFoldDB" id="A0A0A8Z673"/>
<sequence length="52" mass="5871">MRSIWFHTPVFCIIKRMPCVSAFTKQADVSSSAIMQIKAAFCAGFFRGPTER</sequence>
<reference evidence="1" key="1">
    <citation type="submission" date="2014-09" db="EMBL/GenBank/DDBJ databases">
        <authorList>
            <person name="Magalhaes I.L.F."/>
            <person name="Oliveira U."/>
            <person name="Santos F.R."/>
            <person name="Vidigal T.H.D.A."/>
            <person name="Brescovit A.D."/>
            <person name="Santos A.J."/>
        </authorList>
    </citation>
    <scope>NUCLEOTIDE SEQUENCE</scope>
    <source>
        <tissue evidence="1">Shoot tissue taken approximately 20 cm above the soil surface</tissue>
    </source>
</reference>
<reference evidence="1" key="2">
    <citation type="journal article" date="2015" name="Data Brief">
        <title>Shoot transcriptome of the giant reed, Arundo donax.</title>
        <authorList>
            <person name="Barrero R.A."/>
            <person name="Guerrero F.D."/>
            <person name="Moolhuijzen P."/>
            <person name="Goolsby J.A."/>
            <person name="Tidwell J."/>
            <person name="Bellgard S.E."/>
            <person name="Bellgard M.I."/>
        </authorList>
    </citation>
    <scope>NUCLEOTIDE SEQUENCE</scope>
    <source>
        <tissue evidence="1">Shoot tissue taken approximately 20 cm above the soil surface</tissue>
    </source>
</reference>
<proteinExistence type="predicted"/>
<organism evidence="1">
    <name type="scientific">Arundo donax</name>
    <name type="common">Giant reed</name>
    <name type="synonym">Donax arundinaceus</name>
    <dbReference type="NCBI Taxonomy" id="35708"/>
    <lineage>
        <taxon>Eukaryota</taxon>
        <taxon>Viridiplantae</taxon>
        <taxon>Streptophyta</taxon>
        <taxon>Embryophyta</taxon>
        <taxon>Tracheophyta</taxon>
        <taxon>Spermatophyta</taxon>
        <taxon>Magnoliopsida</taxon>
        <taxon>Liliopsida</taxon>
        <taxon>Poales</taxon>
        <taxon>Poaceae</taxon>
        <taxon>PACMAD clade</taxon>
        <taxon>Arundinoideae</taxon>
        <taxon>Arundineae</taxon>
        <taxon>Arundo</taxon>
    </lineage>
</organism>
<accession>A0A0A8Z673</accession>